<feature type="compositionally biased region" description="Polar residues" evidence="1">
    <location>
        <begin position="75"/>
        <end position="87"/>
    </location>
</feature>
<keyword evidence="3" id="KW-1185">Reference proteome</keyword>
<feature type="non-terminal residue" evidence="2">
    <location>
        <position position="371"/>
    </location>
</feature>
<feature type="region of interest" description="Disordered" evidence="1">
    <location>
        <begin position="101"/>
        <end position="245"/>
    </location>
</feature>
<dbReference type="PANTHER" id="PTHR31149:SF10">
    <property type="entry name" value="OS05G0100900 PROTEIN"/>
    <property type="match status" value="1"/>
</dbReference>
<dbReference type="Gene3D" id="2.60.40.2700">
    <property type="match status" value="1"/>
</dbReference>
<dbReference type="EMBL" id="JABWDY010000694">
    <property type="protein sequence ID" value="KAF5207965.1"/>
    <property type="molecule type" value="Genomic_DNA"/>
</dbReference>
<reference evidence="2 3" key="1">
    <citation type="submission" date="2020-06" db="EMBL/GenBank/DDBJ databases">
        <title>Transcriptomic and genomic resources for Thalictrum thalictroides and T. hernandezii: Facilitating candidate gene discovery in an emerging model plant lineage.</title>
        <authorList>
            <person name="Arias T."/>
            <person name="Riano-Pachon D.M."/>
            <person name="Di Stilio V.S."/>
        </authorList>
    </citation>
    <scope>NUCLEOTIDE SEQUENCE [LARGE SCALE GENOMIC DNA]</scope>
    <source>
        <strain evidence="3">cv. WT478/WT964</strain>
        <tissue evidence="2">Leaves</tissue>
    </source>
</reference>
<keyword evidence="2" id="KW-0812">Transmembrane</keyword>
<proteinExistence type="predicted"/>
<dbReference type="OrthoDB" id="1937889at2759"/>
<organism evidence="2 3">
    <name type="scientific">Thalictrum thalictroides</name>
    <name type="common">Rue-anemone</name>
    <name type="synonym">Anemone thalictroides</name>
    <dbReference type="NCBI Taxonomy" id="46969"/>
    <lineage>
        <taxon>Eukaryota</taxon>
        <taxon>Viridiplantae</taxon>
        <taxon>Streptophyta</taxon>
        <taxon>Embryophyta</taxon>
        <taxon>Tracheophyta</taxon>
        <taxon>Spermatophyta</taxon>
        <taxon>Magnoliopsida</taxon>
        <taxon>Ranunculales</taxon>
        <taxon>Ranunculaceae</taxon>
        <taxon>Thalictroideae</taxon>
        <taxon>Thalictrum</taxon>
    </lineage>
</organism>
<feature type="compositionally biased region" description="Polar residues" evidence="1">
    <location>
        <begin position="151"/>
        <end position="167"/>
    </location>
</feature>
<feature type="compositionally biased region" description="Acidic residues" evidence="1">
    <location>
        <begin position="361"/>
        <end position="371"/>
    </location>
</feature>
<evidence type="ECO:0000313" key="2">
    <source>
        <dbReference type="EMBL" id="KAF5207965.1"/>
    </source>
</evidence>
<comment type="caution">
    <text evidence="2">The sequence shown here is derived from an EMBL/GenBank/DDBJ whole genome shotgun (WGS) entry which is preliminary data.</text>
</comment>
<dbReference type="PANTHER" id="PTHR31149">
    <property type="entry name" value="EXPRESSED PROTEIN"/>
    <property type="match status" value="1"/>
</dbReference>
<gene>
    <name evidence="2" type="ORF">FRX31_002448</name>
</gene>
<dbReference type="GO" id="GO:0005886">
    <property type="term" value="C:plasma membrane"/>
    <property type="evidence" value="ECO:0007669"/>
    <property type="project" value="TreeGrafter"/>
</dbReference>
<accession>A0A7J6XG55</accession>
<dbReference type="Proteomes" id="UP000554482">
    <property type="component" value="Unassembled WGS sequence"/>
</dbReference>
<keyword evidence="2" id="KW-0472">Membrane</keyword>
<protein>
    <submittedName>
        <fullName evidence="2">Transmembrane protein</fullName>
    </submittedName>
</protein>
<feature type="region of interest" description="Disordered" evidence="1">
    <location>
        <begin position="63"/>
        <end position="87"/>
    </location>
</feature>
<feature type="region of interest" description="Disordered" evidence="1">
    <location>
        <begin position="349"/>
        <end position="371"/>
    </location>
</feature>
<sequence length="371" mass="40409">AAQQEKSTFVSSLLPLLVEYSLQPPVHDAQSIVSSLKILFKHLQEKLLVTEAKLKESQYQVAPWRSESSDHPHLTPQSPSPSSGAALTTSKIMGLELVPQPSYSHRQAPLSPSSDAQKNTEWDQHSPHTNFVDIPAKSLDLENLGRPVPSTVRNSAAQDVPAQSQGDSHTKHFPEEITMPQPSFRDLISGSEMDDPDSAGREQSSPWGTGNSPYMTPTHDDTNSSFPHYLPPVLEEPSSSFSEAGEDDPLPAIDGLQISGEAFPGQELQACGYSINGTTSCNFEWVHYLEDGSVKYIDGAKQPNYLVTADDVDTYLAIEVQPLDNRKRKGINETSLAEIIVGEMEDEGKVQGGADGVEGSMGDEGEVEEIW</sequence>
<feature type="compositionally biased region" description="Polar residues" evidence="1">
    <location>
        <begin position="201"/>
        <end position="215"/>
    </location>
</feature>
<evidence type="ECO:0000313" key="3">
    <source>
        <dbReference type="Proteomes" id="UP000554482"/>
    </source>
</evidence>
<feature type="compositionally biased region" description="Polar residues" evidence="1">
    <location>
        <begin position="101"/>
        <end position="117"/>
    </location>
</feature>
<dbReference type="AlphaFoldDB" id="A0A7J6XG55"/>
<name>A0A7J6XG55_THATH</name>
<dbReference type="FunFam" id="2.60.40.2700:FF:000001">
    <property type="entry name" value="Transmembrane protein"/>
    <property type="match status" value="1"/>
</dbReference>
<evidence type="ECO:0000256" key="1">
    <source>
        <dbReference type="SAM" id="MobiDB-lite"/>
    </source>
</evidence>